<keyword evidence="4" id="KW-1185">Reference proteome</keyword>
<evidence type="ECO:0000256" key="2">
    <source>
        <dbReference type="SAM" id="SignalP"/>
    </source>
</evidence>
<dbReference type="InterPro" id="IPR001981">
    <property type="entry name" value="Colipase"/>
</dbReference>
<keyword evidence="2" id="KW-0732">Signal</keyword>
<comment type="caution">
    <text evidence="3">The sequence shown here is derived from an EMBL/GenBank/DDBJ whole genome shotgun (WGS) entry which is preliminary data.</text>
</comment>
<gene>
    <name evidence="3" type="primary">AVEN_218522_1</name>
    <name evidence="3" type="ORF">TNCT_627721</name>
</gene>
<accession>A0A8X6HJ26</accession>
<feature type="chain" id="PRO_5036493950" evidence="2">
    <location>
        <begin position="20"/>
        <end position="149"/>
    </location>
</feature>
<protein>
    <submittedName>
        <fullName evidence="3">Uncharacterized protein</fullName>
    </submittedName>
</protein>
<organism evidence="3 4">
    <name type="scientific">Trichonephila clavata</name>
    <name type="common">Joro spider</name>
    <name type="synonym">Nephila clavata</name>
    <dbReference type="NCBI Taxonomy" id="2740835"/>
    <lineage>
        <taxon>Eukaryota</taxon>
        <taxon>Metazoa</taxon>
        <taxon>Ecdysozoa</taxon>
        <taxon>Arthropoda</taxon>
        <taxon>Chelicerata</taxon>
        <taxon>Arachnida</taxon>
        <taxon>Araneae</taxon>
        <taxon>Araneomorphae</taxon>
        <taxon>Entelegynae</taxon>
        <taxon>Araneoidea</taxon>
        <taxon>Nephilidae</taxon>
        <taxon>Trichonephila</taxon>
    </lineage>
</organism>
<dbReference type="Gene3D" id="2.10.80.10">
    <property type="entry name" value="Lipase, subunit A"/>
    <property type="match status" value="1"/>
</dbReference>
<reference evidence="3" key="1">
    <citation type="submission" date="2020-07" db="EMBL/GenBank/DDBJ databases">
        <title>Multicomponent nature underlies the extraordinary mechanical properties of spider dragline silk.</title>
        <authorList>
            <person name="Kono N."/>
            <person name="Nakamura H."/>
            <person name="Mori M."/>
            <person name="Yoshida Y."/>
            <person name="Ohtoshi R."/>
            <person name="Malay A.D."/>
            <person name="Moran D.A.P."/>
            <person name="Tomita M."/>
            <person name="Numata K."/>
            <person name="Arakawa K."/>
        </authorList>
    </citation>
    <scope>NUCLEOTIDE SEQUENCE</scope>
</reference>
<feature type="region of interest" description="Disordered" evidence="1">
    <location>
        <begin position="124"/>
        <end position="149"/>
    </location>
</feature>
<evidence type="ECO:0000313" key="3">
    <source>
        <dbReference type="EMBL" id="GFQ87579.1"/>
    </source>
</evidence>
<evidence type="ECO:0000256" key="1">
    <source>
        <dbReference type="SAM" id="MobiDB-lite"/>
    </source>
</evidence>
<evidence type="ECO:0000313" key="4">
    <source>
        <dbReference type="Proteomes" id="UP000887116"/>
    </source>
</evidence>
<dbReference type="OrthoDB" id="6435808at2759"/>
<dbReference type="AlphaFoldDB" id="A0A8X6HJ26"/>
<dbReference type="SUPFAM" id="SSF101447">
    <property type="entry name" value="Formin homology 2 domain (FH2 domain)"/>
    <property type="match status" value="1"/>
</dbReference>
<feature type="region of interest" description="Disordered" evidence="1">
    <location>
        <begin position="18"/>
        <end position="57"/>
    </location>
</feature>
<dbReference type="GO" id="GO:0005576">
    <property type="term" value="C:extracellular region"/>
    <property type="evidence" value="ECO:0007669"/>
    <property type="project" value="InterPro"/>
</dbReference>
<dbReference type="EMBL" id="BMAO01023244">
    <property type="protein sequence ID" value="GFQ87579.1"/>
    <property type="molecule type" value="Genomic_DNA"/>
</dbReference>
<sequence length="149" mass="16258">MKFLLLAALVVLVVVEVTAPPPPPPPSGSPPPPPPSGRPPRPPPRPKGKKCSSAEDCDEGECCIDNGFFRKGRCQKLATEGKRCNLVEELIHDKYMRHCPCVEGLVCQAEKTKEFPWGEARINERCVSPSSTTAEPEPETKATEPEAEE</sequence>
<feature type="compositionally biased region" description="Basic and acidic residues" evidence="1">
    <location>
        <begin position="138"/>
        <end position="149"/>
    </location>
</feature>
<proteinExistence type="predicted"/>
<dbReference type="PANTHER" id="PTHR10041:SF5">
    <property type="entry name" value="LEUCINE-RICH COLIPASE-LIKE PROTEIN 1"/>
    <property type="match status" value="1"/>
</dbReference>
<dbReference type="Proteomes" id="UP000887116">
    <property type="component" value="Unassembled WGS sequence"/>
</dbReference>
<dbReference type="GO" id="GO:0008047">
    <property type="term" value="F:enzyme activator activity"/>
    <property type="evidence" value="ECO:0007669"/>
    <property type="project" value="InterPro"/>
</dbReference>
<feature type="signal peptide" evidence="2">
    <location>
        <begin position="1"/>
        <end position="19"/>
    </location>
</feature>
<dbReference type="GO" id="GO:0016042">
    <property type="term" value="P:lipid catabolic process"/>
    <property type="evidence" value="ECO:0007669"/>
    <property type="project" value="InterPro"/>
</dbReference>
<dbReference type="GO" id="GO:0007586">
    <property type="term" value="P:digestion"/>
    <property type="evidence" value="ECO:0007669"/>
    <property type="project" value="InterPro"/>
</dbReference>
<dbReference type="PANTHER" id="PTHR10041">
    <property type="entry name" value="COLIPASE"/>
    <property type="match status" value="1"/>
</dbReference>
<feature type="compositionally biased region" description="Pro residues" evidence="1">
    <location>
        <begin position="19"/>
        <end position="43"/>
    </location>
</feature>
<name>A0A8X6HJ26_TRICU</name>